<sequence>MKNKTIFLYSIAIFLSLGLANVSSAATIFTDDFNSYVNGNAHGQGGWMGFGSEELFTIQSSIVKEGSRALKSSGNFPQIAVGIHKNGVLVPTGRIKYYFRADEGAPYSGFRLLENSSVKVEVIFNIGAHTVHYRNNSSQNIIMGSFNADTWYSMVIEWRDSDKKVRYRFNEGDFTPWVSPISPWASGLHRITLYRNVGGATSHVYYDDIQDPITNNSKTPALIVPGLMGTEMKNGNELLWADIIRMVNPLDADSFMDPLAFSKDLIPSNANVFGADIIKNPSNLFDYSQELINEFESHGYVENQNLFTFPYDWRYGVTGKYLDGKTNVDLLEQKVADILVQTGADKVDVIAHSMGGLIVKKYVVDNIASHHIGKSIFVGVPSTGAPKSVKVLLQGDNFGVLGLNDAEMKKISANLPAAYDLLPSQKYYDVKGSFVKVIDQGDLLNLLDTTETNLNYSQFGNFITNDHGLNAQGLTNAGSLHTQAFDDFDMRTAGVDLYAIDGCKAGTIGTIIENRQKSIFGQNLVDYKTPKFIPGDGTVPLESATNLPIDTAKKFYALKGEHSKMMSQDGTRQQIVNLLAGSSLGVDGNIITQNIDECKLNGKAISVFSPIDIFATDQDGNKLGLAQDGSIFNEIPNAAFEIMGKHKFLYLPTDGGQVYDISIQGTGEGTYTIGSQDIVDGQVVGADIFSNLPVTADLTGTVNLGGGQTTLTVQENSESAPETILPSAIVVGDAALDVLPPVSVATLSGIAGQEGFYRSDVSVEINATDENSGVLALHYKIDGGAWQSAAAAAAALTFTTAGEHIITFFATDNAGNNKQQQTLNFTIDKTAPEAVIEFDPVGKDLKFSAQNDPGAVVVDNDNVITLADQAGNVTQITLKNKNRKITRTARIDLLTYNGALADIGSNMMVHAWMADKNGELSTLVQQIIFKDDFHIQTIFNGKTTMVVGKDSSGRIYETFSGLKMIKISTNKGGFGWSY</sequence>
<dbReference type="InterPro" id="IPR058094">
    <property type="entry name" value="Ig-like_OmpL47-like"/>
</dbReference>
<dbReference type="InterPro" id="IPR003386">
    <property type="entry name" value="LACT/PDAT_acylTrfase"/>
</dbReference>
<dbReference type="Gene3D" id="3.30.1920.20">
    <property type="match status" value="1"/>
</dbReference>
<feature type="chain" id="PRO_5009583177" evidence="1">
    <location>
        <begin position="26"/>
        <end position="978"/>
    </location>
</feature>
<dbReference type="Gene3D" id="3.40.50.1820">
    <property type="entry name" value="alpha/beta hydrolase"/>
    <property type="match status" value="1"/>
</dbReference>
<organism evidence="2 3">
    <name type="scientific">Candidatus Staskawiczbacteria bacterium RIFCSPHIGHO2_01_FULL_41_41</name>
    <dbReference type="NCBI Taxonomy" id="1802203"/>
    <lineage>
        <taxon>Bacteria</taxon>
        <taxon>Candidatus Staskawicziibacteriota</taxon>
    </lineage>
</organism>
<dbReference type="GO" id="GO:0006629">
    <property type="term" value="P:lipid metabolic process"/>
    <property type="evidence" value="ECO:0007669"/>
    <property type="project" value="InterPro"/>
</dbReference>
<evidence type="ECO:0000313" key="3">
    <source>
        <dbReference type="Proteomes" id="UP000178774"/>
    </source>
</evidence>
<name>A0A1G2HT50_9BACT</name>
<dbReference type="AlphaFoldDB" id="A0A1G2HT50"/>
<dbReference type="EMBL" id="MHOP01000023">
    <property type="protein sequence ID" value="OGZ65411.1"/>
    <property type="molecule type" value="Genomic_DNA"/>
</dbReference>
<evidence type="ECO:0000256" key="1">
    <source>
        <dbReference type="SAM" id="SignalP"/>
    </source>
</evidence>
<dbReference type="Proteomes" id="UP000178774">
    <property type="component" value="Unassembled WGS sequence"/>
</dbReference>
<reference evidence="2 3" key="1">
    <citation type="journal article" date="2016" name="Nat. Commun.">
        <title>Thousands of microbial genomes shed light on interconnected biogeochemical processes in an aquifer system.</title>
        <authorList>
            <person name="Anantharaman K."/>
            <person name="Brown C.T."/>
            <person name="Hug L.A."/>
            <person name="Sharon I."/>
            <person name="Castelle C.J."/>
            <person name="Probst A.J."/>
            <person name="Thomas B.C."/>
            <person name="Singh A."/>
            <person name="Wilkins M.J."/>
            <person name="Karaoz U."/>
            <person name="Brodie E.L."/>
            <person name="Williams K.H."/>
            <person name="Hubbard S.S."/>
            <person name="Banfield J.F."/>
        </authorList>
    </citation>
    <scope>NUCLEOTIDE SEQUENCE [LARGE SCALE GENOMIC DNA]</scope>
</reference>
<keyword evidence="1" id="KW-0732">Signal</keyword>
<dbReference type="NCBIfam" id="NF047446">
    <property type="entry name" value="barrel_OmpL47"/>
    <property type="match status" value="1"/>
</dbReference>
<proteinExistence type="predicted"/>
<comment type="caution">
    <text evidence="2">The sequence shown here is derived from an EMBL/GenBank/DDBJ whole genome shotgun (WGS) entry which is preliminary data.</text>
</comment>
<dbReference type="PANTHER" id="PTHR11440">
    <property type="entry name" value="LECITHIN-CHOLESTEROL ACYLTRANSFERASE-RELATED"/>
    <property type="match status" value="1"/>
</dbReference>
<accession>A0A1G2HT50</accession>
<dbReference type="InterPro" id="IPR029058">
    <property type="entry name" value="AB_hydrolase_fold"/>
</dbReference>
<dbReference type="GO" id="GO:0008374">
    <property type="term" value="F:O-acyltransferase activity"/>
    <property type="evidence" value="ECO:0007669"/>
    <property type="project" value="InterPro"/>
</dbReference>
<gene>
    <name evidence="2" type="ORF">A2822_02770</name>
</gene>
<dbReference type="Pfam" id="PF02450">
    <property type="entry name" value="LCAT"/>
    <property type="match status" value="1"/>
</dbReference>
<protein>
    <submittedName>
        <fullName evidence="2">Uncharacterized protein</fullName>
    </submittedName>
</protein>
<feature type="signal peptide" evidence="1">
    <location>
        <begin position="1"/>
        <end position="25"/>
    </location>
</feature>
<dbReference type="SUPFAM" id="SSF53474">
    <property type="entry name" value="alpha/beta-Hydrolases"/>
    <property type="match status" value="1"/>
</dbReference>
<evidence type="ECO:0000313" key="2">
    <source>
        <dbReference type="EMBL" id="OGZ65411.1"/>
    </source>
</evidence>